<dbReference type="GO" id="GO:0006260">
    <property type="term" value="P:DNA replication"/>
    <property type="evidence" value="ECO:0007669"/>
    <property type="project" value="InterPro"/>
</dbReference>
<evidence type="ECO:0000256" key="5">
    <source>
        <dbReference type="ARBA" id="ARBA00025483"/>
    </source>
</evidence>
<dbReference type="InterPro" id="IPR012337">
    <property type="entry name" value="RNaseH-like_sf"/>
</dbReference>
<protein>
    <recommendedName>
        <fullName evidence="1">DNA-directed DNA polymerase</fullName>
        <ecNumber evidence="1">2.7.7.7</ecNumber>
    </recommendedName>
</protein>
<evidence type="ECO:0000259" key="8">
    <source>
        <dbReference type="SMART" id="SM00479"/>
    </source>
</evidence>
<dbReference type="PANTHER" id="PTHR30231">
    <property type="entry name" value="DNA POLYMERASE III SUBUNIT EPSILON"/>
    <property type="match status" value="1"/>
</dbReference>
<comment type="subunit">
    <text evidence="6">DNA polymerase III contains a core (composed of alpha, epsilon and theta chains) that associates with a tau subunit. This core dimerizes to form the POLIII' complex. PolIII' associates with the gamma complex (composed of gamma, delta, delta', psi and chi chains) and with the beta chain to form the complete DNA polymerase III complex.</text>
</comment>
<reference evidence="9" key="1">
    <citation type="submission" date="2016-04" db="EMBL/GenBank/DDBJ databases">
        <authorList>
            <person name="Evans L.H."/>
            <person name="Alamgir A."/>
            <person name="Owens N."/>
            <person name="Weber N.D."/>
            <person name="Virtaneva K."/>
            <person name="Barbian K."/>
            <person name="Babar A."/>
            <person name="Rosenke K."/>
        </authorList>
    </citation>
    <scope>NUCLEOTIDE SEQUENCE</scope>
    <source>
        <strain evidence="9">86</strain>
    </source>
</reference>
<dbReference type="FunFam" id="3.30.420.10:FF:000045">
    <property type="entry name" value="3'-5' exonuclease DinG"/>
    <property type="match status" value="1"/>
</dbReference>
<evidence type="ECO:0000256" key="3">
    <source>
        <dbReference type="ARBA" id="ARBA00022801"/>
    </source>
</evidence>
<accession>A0A212K859</accession>
<dbReference type="CDD" id="cd06127">
    <property type="entry name" value="DEDDh"/>
    <property type="match status" value="1"/>
</dbReference>
<sequence length="228" mass="24267">MWSRLVSCALARRSLALRSPPGPLRDYYRAAAPRFDLPYTAAEFLAVDIETTGLDPRADAIVSIGFVPIVSGRVVLARAGHHLVRPDRPMRAEAVKIHGLTDEALAAAAPLAEALPPLLAALAGRVAVAHHAPLERAFLARACRSVYGAPLAAPWICTLALAKRRFARADAPIGEGELRLATCRARLGLPHRRAHDALSDALAAAELFLAQAALASGRAPARLRDLLT</sequence>
<evidence type="ECO:0000256" key="4">
    <source>
        <dbReference type="ARBA" id="ARBA00022839"/>
    </source>
</evidence>
<proteinExistence type="predicted"/>
<keyword evidence="4" id="KW-0269">Exonuclease</keyword>
<dbReference type="NCBIfam" id="TIGR00573">
    <property type="entry name" value="dnaq"/>
    <property type="match status" value="1"/>
</dbReference>
<feature type="domain" description="Exonuclease" evidence="8">
    <location>
        <begin position="43"/>
        <end position="217"/>
    </location>
</feature>
<gene>
    <name evidence="9" type="ORF">KL86APRO_12300</name>
</gene>
<dbReference type="Pfam" id="PF00929">
    <property type="entry name" value="RNase_T"/>
    <property type="match status" value="1"/>
</dbReference>
<evidence type="ECO:0000313" key="9">
    <source>
        <dbReference type="EMBL" id="SBW07894.1"/>
    </source>
</evidence>
<keyword evidence="3" id="KW-0378">Hydrolase</keyword>
<dbReference type="InterPro" id="IPR006054">
    <property type="entry name" value="DnaQ"/>
</dbReference>
<dbReference type="EMBL" id="FLUO01000001">
    <property type="protein sequence ID" value="SBW07894.1"/>
    <property type="molecule type" value="Genomic_DNA"/>
</dbReference>
<dbReference type="InterPro" id="IPR036397">
    <property type="entry name" value="RNaseH_sf"/>
</dbReference>
<dbReference type="AlphaFoldDB" id="A0A212K859"/>
<comment type="function">
    <text evidence="5">DNA polymerase III is a complex, multichain enzyme responsible for most of the replicative synthesis in bacteria. The epsilon subunit contain the editing function and is a proofreading 3'-5' exonuclease.</text>
</comment>
<dbReference type="GO" id="GO:0003887">
    <property type="term" value="F:DNA-directed DNA polymerase activity"/>
    <property type="evidence" value="ECO:0007669"/>
    <property type="project" value="UniProtKB-EC"/>
</dbReference>
<organism evidence="9">
    <name type="scientific">uncultured Alphaproteobacteria bacterium</name>
    <dbReference type="NCBI Taxonomy" id="91750"/>
    <lineage>
        <taxon>Bacteria</taxon>
        <taxon>Pseudomonadati</taxon>
        <taxon>Pseudomonadota</taxon>
        <taxon>Alphaproteobacteria</taxon>
        <taxon>environmental samples</taxon>
    </lineage>
</organism>
<dbReference type="GO" id="GO:0003677">
    <property type="term" value="F:DNA binding"/>
    <property type="evidence" value="ECO:0007669"/>
    <property type="project" value="InterPro"/>
</dbReference>
<keyword evidence="2" id="KW-0540">Nuclease</keyword>
<dbReference type="InterPro" id="IPR013520">
    <property type="entry name" value="Ribonucl_H"/>
</dbReference>
<dbReference type="GO" id="GO:0005829">
    <property type="term" value="C:cytosol"/>
    <property type="evidence" value="ECO:0007669"/>
    <property type="project" value="TreeGrafter"/>
</dbReference>
<dbReference type="PANTHER" id="PTHR30231:SF4">
    <property type="entry name" value="PROTEIN NEN2"/>
    <property type="match status" value="1"/>
</dbReference>
<evidence type="ECO:0000256" key="2">
    <source>
        <dbReference type="ARBA" id="ARBA00022722"/>
    </source>
</evidence>
<dbReference type="EC" id="2.7.7.7" evidence="1"/>
<dbReference type="SMART" id="SM00479">
    <property type="entry name" value="EXOIII"/>
    <property type="match status" value="1"/>
</dbReference>
<name>A0A212K859_9PROT</name>
<evidence type="ECO:0000256" key="1">
    <source>
        <dbReference type="ARBA" id="ARBA00012417"/>
    </source>
</evidence>
<dbReference type="GO" id="GO:0008408">
    <property type="term" value="F:3'-5' exonuclease activity"/>
    <property type="evidence" value="ECO:0007669"/>
    <property type="project" value="TreeGrafter"/>
</dbReference>
<comment type="catalytic activity">
    <reaction evidence="7">
        <text>DNA(n) + a 2'-deoxyribonucleoside 5'-triphosphate = DNA(n+1) + diphosphate</text>
        <dbReference type="Rhea" id="RHEA:22508"/>
        <dbReference type="Rhea" id="RHEA-COMP:17339"/>
        <dbReference type="Rhea" id="RHEA-COMP:17340"/>
        <dbReference type="ChEBI" id="CHEBI:33019"/>
        <dbReference type="ChEBI" id="CHEBI:61560"/>
        <dbReference type="ChEBI" id="CHEBI:173112"/>
        <dbReference type="EC" id="2.7.7.7"/>
    </reaction>
</comment>
<dbReference type="Gene3D" id="3.30.420.10">
    <property type="entry name" value="Ribonuclease H-like superfamily/Ribonuclease H"/>
    <property type="match status" value="1"/>
</dbReference>
<evidence type="ECO:0000256" key="6">
    <source>
        <dbReference type="ARBA" id="ARBA00026073"/>
    </source>
</evidence>
<dbReference type="SUPFAM" id="SSF53098">
    <property type="entry name" value="Ribonuclease H-like"/>
    <property type="match status" value="1"/>
</dbReference>
<evidence type="ECO:0000256" key="7">
    <source>
        <dbReference type="ARBA" id="ARBA00049244"/>
    </source>
</evidence>